<dbReference type="GO" id="GO:0008170">
    <property type="term" value="F:N-methyltransferase activity"/>
    <property type="evidence" value="ECO:0007669"/>
    <property type="project" value="InterPro"/>
</dbReference>
<evidence type="ECO:0000256" key="1">
    <source>
        <dbReference type="ARBA" id="ARBA00011900"/>
    </source>
</evidence>
<dbReference type="EC" id="2.1.1.72" evidence="1"/>
<evidence type="ECO:0000256" key="6">
    <source>
        <dbReference type="ARBA" id="ARBA00047942"/>
    </source>
</evidence>
<dbReference type="PROSITE" id="PS00092">
    <property type="entry name" value="N6_MTASE"/>
    <property type="match status" value="1"/>
</dbReference>
<dbReference type="InterPro" id="IPR002052">
    <property type="entry name" value="DNA_methylase_N6_adenine_CS"/>
</dbReference>
<protein>
    <recommendedName>
        <fullName evidence="1">site-specific DNA-methyltransferase (adenine-specific)</fullName>
        <ecNumber evidence="1">2.1.1.72</ecNumber>
    </recommendedName>
</protein>
<comment type="caution">
    <text evidence="9">The sequence shown here is derived from an EMBL/GenBank/DDBJ whole genome shotgun (WGS) entry which is preliminary data.</text>
</comment>
<reference evidence="9" key="1">
    <citation type="journal article" date="2015" name="Nature">
        <title>Complex archaea that bridge the gap between prokaryotes and eukaryotes.</title>
        <authorList>
            <person name="Spang A."/>
            <person name="Saw J.H."/>
            <person name="Jorgensen S.L."/>
            <person name="Zaremba-Niedzwiedzka K."/>
            <person name="Martijn J."/>
            <person name="Lind A.E."/>
            <person name="van Eijk R."/>
            <person name="Schleper C."/>
            <person name="Guy L."/>
            <person name="Ettema T.J."/>
        </authorList>
    </citation>
    <scope>NUCLEOTIDE SEQUENCE</scope>
</reference>
<dbReference type="InterPro" id="IPR003356">
    <property type="entry name" value="DNA_methylase_A-5"/>
</dbReference>
<evidence type="ECO:0000259" key="8">
    <source>
        <dbReference type="Pfam" id="PF02384"/>
    </source>
</evidence>
<dbReference type="EMBL" id="LAZR01007507">
    <property type="protein sequence ID" value="KKM84829.1"/>
    <property type="molecule type" value="Genomic_DNA"/>
</dbReference>
<keyword evidence="7" id="KW-0472">Membrane</keyword>
<keyword evidence="3" id="KW-0808">Transferase</keyword>
<name>A0A0F9KRI0_9ZZZZ</name>
<dbReference type="PANTHER" id="PTHR33841">
    <property type="entry name" value="DNA METHYLTRANSFERASE YEEA-RELATED"/>
    <property type="match status" value="1"/>
</dbReference>
<accession>A0A0F9KRI0</accession>
<dbReference type="CDD" id="cd02440">
    <property type="entry name" value="AdoMet_MTases"/>
    <property type="match status" value="1"/>
</dbReference>
<dbReference type="GO" id="GO:0009307">
    <property type="term" value="P:DNA restriction-modification system"/>
    <property type="evidence" value="ECO:0007669"/>
    <property type="project" value="UniProtKB-KW"/>
</dbReference>
<dbReference type="AlphaFoldDB" id="A0A0F9KRI0"/>
<keyword evidence="2" id="KW-0489">Methyltransferase</keyword>
<evidence type="ECO:0000256" key="5">
    <source>
        <dbReference type="ARBA" id="ARBA00023125"/>
    </source>
</evidence>
<feature type="non-terminal residue" evidence="9">
    <location>
        <position position="524"/>
    </location>
</feature>
<comment type="catalytic activity">
    <reaction evidence="6">
        <text>a 2'-deoxyadenosine in DNA + S-adenosyl-L-methionine = an N(6)-methyl-2'-deoxyadenosine in DNA + S-adenosyl-L-homocysteine + H(+)</text>
        <dbReference type="Rhea" id="RHEA:15197"/>
        <dbReference type="Rhea" id="RHEA-COMP:12418"/>
        <dbReference type="Rhea" id="RHEA-COMP:12419"/>
        <dbReference type="ChEBI" id="CHEBI:15378"/>
        <dbReference type="ChEBI" id="CHEBI:57856"/>
        <dbReference type="ChEBI" id="CHEBI:59789"/>
        <dbReference type="ChEBI" id="CHEBI:90615"/>
        <dbReference type="ChEBI" id="CHEBI:90616"/>
        <dbReference type="EC" id="2.1.1.72"/>
    </reaction>
</comment>
<organism evidence="9">
    <name type="scientific">marine sediment metagenome</name>
    <dbReference type="NCBI Taxonomy" id="412755"/>
    <lineage>
        <taxon>unclassified sequences</taxon>
        <taxon>metagenomes</taxon>
        <taxon>ecological metagenomes</taxon>
    </lineage>
</organism>
<dbReference type="GO" id="GO:0003677">
    <property type="term" value="F:DNA binding"/>
    <property type="evidence" value="ECO:0007669"/>
    <property type="project" value="UniProtKB-KW"/>
</dbReference>
<dbReference type="SUPFAM" id="SSF53335">
    <property type="entry name" value="S-adenosyl-L-methionine-dependent methyltransferases"/>
    <property type="match status" value="1"/>
</dbReference>
<dbReference type="InterPro" id="IPR050953">
    <property type="entry name" value="N4_N6_ade-DNA_methylase"/>
</dbReference>
<keyword evidence="7" id="KW-1133">Transmembrane helix</keyword>
<evidence type="ECO:0000313" key="9">
    <source>
        <dbReference type="EMBL" id="KKM84829.1"/>
    </source>
</evidence>
<evidence type="ECO:0000256" key="7">
    <source>
        <dbReference type="SAM" id="Phobius"/>
    </source>
</evidence>
<feature type="domain" description="DNA methylase adenine-specific" evidence="8">
    <location>
        <begin position="156"/>
        <end position="353"/>
    </location>
</feature>
<feature type="transmembrane region" description="Helical" evidence="7">
    <location>
        <begin position="58"/>
        <end position="80"/>
    </location>
</feature>
<dbReference type="Pfam" id="PF02384">
    <property type="entry name" value="N6_Mtase"/>
    <property type="match status" value="1"/>
</dbReference>
<dbReference type="GO" id="GO:0032259">
    <property type="term" value="P:methylation"/>
    <property type="evidence" value="ECO:0007669"/>
    <property type="project" value="UniProtKB-KW"/>
</dbReference>
<keyword evidence="5" id="KW-0238">DNA-binding</keyword>
<sequence length="524" mass="62573">MVQLLNLNNKKDLDLNFLNEKLINLENILKKNEIYNENEFKNWFNDFKKIYGNKQVTIQLYIVFALLYFIGHSFISKYILLNNDLFSNHRYTLKRLINVERKVESIYKNLKIFDLKYFKPLISLLEKEEISIFYELIEIVSNYIFKSKIKPEYYFDYLIQKIISPNIRHKSGEYYTPSFLVKKMTNDSYSFGDSTLDPCCGSGNFLIEVIKYILSQNKSKKEKIAAINKVYGFDINPISIYISKINFLYLLKNLETTFLLNLYIFDSLFQRREDFNDKFDLIIGNPPWYTYRDIESLDYQEKVKNLAEELEIKPLPKNILNLEISTLFFVRVMKTFLKNGAKIFFVITKGVITGSHTSRFRNFRNISNPRIWMFDKQIEKIFNIDFICLFGQKSEGLKKSNEEFKSYHFTLRREKSNLDYFDSANLELEYVDTLIPYSIEKKGGKTYIKKLISKQREATEEESVDFDRFKLLIENIDNLKRHLERRTSYSYSSDNRVDNKTLKFTIDKKTYNKNLKIIDEELLN</sequence>
<proteinExistence type="predicted"/>
<evidence type="ECO:0000256" key="3">
    <source>
        <dbReference type="ARBA" id="ARBA00022679"/>
    </source>
</evidence>
<evidence type="ECO:0000256" key="4">
    <source>
        <dbReference type="ARBA" id="ARBA00022747"/>
    </source>
</evidence>
<dbReference type="GO" id="GO:0009007">
    <property type="term" value="F:site-specific DNA-methyltransferase (adenine-specific) activity"/>
    <property type="evidence" value="ECO:0007669"/>
    <property type="project" value="UniProtKB-EC"/>
</dbReference>
<keyword evidence="7" id="KW-0812">Transmembrane</keyword>
<dbReference type="InterPro" id="IPR029063">
    <property type="entry name" value="SAM-dependent_MTases_sf"/>
</dbReference>
<dbReference type="PRINTS" id="PR00507">
    <property type="entry name" value="N12N6MTFRASE"/>
</dbReference>
<keyword evidence="4" id="KW-0680">Restriction system</keyword>
<evidence type="ECO:0000256" key="2">
    <source>
        <dbReference type="ARBA" id="ARBA00022603"/>
    </source>
</evidence>
<gene>
    <name evidence="9" type="ORF">LCGC14_1295260</name>
</gene>
<dbReference type="PANTHER" id="PTHR33841:SF6">
    <property type="entry name" value="TYPE II METHYLTRANSFERASE M.HINDII"/>
    <property type="match status" value="1"/>
</dbReference>
<dbReference type="Gene3D" id="3.40.50.150">
    <property type="entry name" value="Vaccinia Virus protein VP39"/>
    <property type="match status" value="1"/>
</dbReference>